<evidence type="ECO:0000313" key="3">
    <source>
        <dbReference type="Proteomes" id="UP000472263"/>
    </source>
</evidence>
<reference evidence="2" key="3">
    <citation type="submission" date="2025-09" db="UniProtKB">
        <authorList>
            <consortium name="Ensembl"/>
        </authorList>
    </citation>
    <scope>IDENTIFICATION</scope>
</reference>
<sequence>VSCGFVTVSVWPPGSNIYPGECMLLRCSVVSGSRSVWTYQWFRNKPHMALTPNPRHLASHDSYSITGVTREDGGSYCVLSAFCYSICIAKHTRMRLLPKCRPVSVGNNVTRKRANQNRLQLFCHNWAS</sequence>
<feature type="domain" description="Ig-like" evidence="1">
    <location>
        <begin position="6"/>
        <end position="76"/>
    </location>
</feature>
<evidence type="ECO:0000259" key="1">
    <source>
        <dbReference type="PROSITE" id="PS50835"/>
    </source>
</evidence>
<dbReference type="AlphaFoldDB" id="A0A667ZVL9"/>
<dbReference type="Proteomes" id="UP000472263">
    <property type="component" value="Chromosome 4"/>
</dbReference>
<protein>
    <recommendedName>
        <fullName evidence="1">Ig-like domain-containing protein</fullName>
    </recommendedName>
</protein>
<dbReference type="InParanoid" id="A0A667ZVL9"/>
<proteinExistence type="predicted"/>
<dbReference type="GeneTree" id="ENSGT00940000177341"/>
<dbReference type="SUPFAM" id="SSF48726">
    <property type="entry name" value="Immunoglobulin"/>
    <property type="match status" value="1"/>
</dbReference>
<accession>A0A667ZVL9</accession>
<dbReference type="Pfam" id="PF13927">
    <property type="entry name" value="Ig_3"/>
    <property type="match status" value="1"/>
</dbReference>
<dbReference type="Gene3D" id="2.60.40.10">
    <property type="entry name" value="Immunoglobulins"/>
    <property type="match status" value="1"/>
</dbReference>
<dbReference type="InterPro" id="IPR036179">
    <property type="entry name" value="Ig-like_dom_sf"/>
</dbReference>
<dbReference type="InterPro" id="IPR007110">
    <property type="entry name" value="Ig-like_dom"/>
</dbReference>
<dbReference type="Ensembl" id="ENSMMDT00005047789.1">
    <property type="protein sequence ID" value="ENSMMDP00005046855.1"/>
    <property type="gene ID" value="ENSMMDG00005021401.1"/>
</dbReference>
<reference evidence="2" key="1">
    <citation type="submission" date="2019-06" db="EMBL/GenBank/DDBJ databases">
        <authorList>
            <consortium name="Wellcome Sanger Institute Data Sharing"/>
        </authorList>
    </citation>
    <scope>NUCLEOTIDE SEQUENCE [LARGE SCALE GENOMIC DNA]</scope>
</reference>
<organism evidence="2 3">
    <name type="scientific">Myripristis murdjan</name>
    <name type="common">pinecone soldierfish</name>
    <dbReference type="NCBI Taxonomy" id="586833"/>
    <lineage>
        <taxon>Eukaryota</taxon>
        <taxon>Metazoa</taxon>
        <taxon>Chordata</taxon>
        <taxon>Craniata</taxon>
        <taxon>Vertebrata</taxon>
        <taxon>Euteleostomi</taxon>
        <taxon>Actinopterygii</taxon>
        <taxon>Neopterygii</taxon>
        <taxon>Teleostei</taxon>
        <taxon>Neoteleostei</taxon>
        <taxon>Acanthomorphata</taxon>
        <taxon>Holocentriformes</taxon>
        <taxon>Holocentridae</taxon>
        <taxon>Myripristis</taxon>
    </lineage>
</organism>
<dbReference type="InterPro" id="IPR013783">
    <property type="entry name" value="Ig-like_fold"/>
</dbReference>
<evidence type="ECO:0000313" key="2">
    <source>
        <dbReference type="Ensembl" id="ENSMMDP00005046855.1"/>
    </source>
</evidence>
<keyword evidence="3" id="KW-1185">Reference proteome</keyword>
<reference evidence="2" key="2">
    <citation type="submission" date="2025-08" db="UniProtKB">
        <authorList>
            <consortium name="Ensembl"/>
        </authorList>
    </citation>
    <scope>IDENTIFICATION</scope>
</reference>
<name>A0A667ZVL9_9TELE</name>
<dbReference type="PROSITE" id="PS50835">
    <property type="entry name" value="IG_LIKE"/>
    <property type="match status" value="1"/>
</dbReference>